<protein>
    <submittedName>
        <fullName evidence="5">Hemerythrin</fullName>
    </submittedName>
</protein>
<evidence type="ECO:0000313" key="5">
    <source>
        <dbReference type="EMBL" id="GAQ26106.1"/>
    </source>
</evidence>
<dbReference type="CDD" id="cd12107">
    <property type="entry name" value="Hemerythrin"/>
    <property type="match status" value="1"/>
</dbReference>
<name>A0A0U9HHC8_9FIRM</name>
<evidence type="ECO:0000256" key="1">
    <source>
        <dbReference type="ARBA" id="ARBA00010587"/>
    </source>
</evidence>
<keyword evidence="6" id="KW-1185">Reference proteome</keyword>
<dbReference type="InterPro" id="IPR012312">
    <property type="entry name" value="Hemerythrin-like"/>
</dbReference>
<comment type="similarity">
    <text evidence="1">Belongs to the hemerythrin family.</text>
</comment>
<dbReference type="RefSeq" id="WP_059033891.1">
    <property type="nucleotide sequence ID" value="NZ_BSDN01000004.1"/>
</dbReference>
<dbReference type="NCBIfam" id="NF033749">
    <property type="entry name" value="bact_hemeryth"/>
    <property type="match status" value="1"/>
</dbReference>
<feature type="domain" description="Hemerythrin-like" evidence="4">
    <location>
        <begin position="11"/>
        <end position="126"/>
    </location>
</feature>
<dbReference type="STRING" id="224999.GCA_001485475_02145"/>
<reference evidence="5" key="1">
    <citation type="journal article" date="2016" name="Genome Announc.">
        <title>Draft Genome Sequence of the Syntrophic Lactate-Degrading Bacterium Tepidanaerobacter syntrophicus JLT.</title>
        <authorList>
            <person name="Matsuura N."/>
            <person name="Ohashi A."/>
            <person name="Tourlousse D.M."/>
            <person name="Sekiguchi Y."/>
        </authorList>
    </citation>
    <scope>NUCLEOTIDE SEQUENCE [LARGE SCALE GENOMIC DNA]</scope>
    <source>
        <strain evidence="5">JL</strain>
    </source>
</reference>
<dbReference type="PANTHER" id="PTHR37164:SF1">
    <property type="entry name" value="BACTERIOHEMERYTHRIN"/>
    <property type="match status" value="1"/>
</dbReference>
<dbReference type="Proteomes" id="UP000062160">
    <property type="component" value="Unassembled WGS sequence"/>
</dbReference>
<dbReference type="NCBIfam" id="TIGR02481">
    <property type="entry name" value="hemeryth_dom"/>
    <property type="match status" value="1"/>
</dbReference>
<evidence type="ECO:0000256" key="3">
    <source>
        <dbReference type="ARBA" id="ARBA00023004"/>
    </source>
</evidence>
<dbReference type="InterPro" id="IPR035938">
    <property type="entry name" value="Hemerythrin-like_sf"/>
</dbReference>
<dbReference type="OrthoDB" id="9797092at2"/>
<evidence type="ECO:0000313" key="6">
    <source>
        <dbReference type="Proteomes" id="UP000062160"/>
    </source>
</evidence>
<gene>
    <name evidence="5" type="ORF">TSYNT_9365</name>
</gene>
<keyword evidence="3" id="KW-0408">Iron</keyword>
<dbReference type="SUPFAM" id="SSF47188">
    <property type="entry name" value="Hemerythrin-like"/>
    <property type="match status" value="1"/>
</dbReference>
<evidence type="ECO:0000256" key="2">
    <source>
        <dbReference type="ARBA" id="ARBA00022723"/>
    </source>
</evidence>
<dbReference type="Pfam" id="PF01814">
    <property type="entry name" value="Hemerythrin"/>
    <property type="match status" value="1"/>
</dbReference>
<organism evidence="5">
    <name type="scientific">Tepidanaerobacter syntrophicus</name>
    <dbReference type="NCBI Taxonomy" id="224999"/>
    <lineage>
        <taxon>Bacteria</taxon>
        <taxon>Bacillati</taxon>
        <taxon>Bacillota</taxon>
        <taxon>Clostridia</taxon>
        <taxon>Thermosediminibacterales</taxon>
        <taxon>Tepidanaerobacteraceae</taxon>
        <taxon>Tepidanaerobacter</taxon>
    </lineage>
</organism>
<dbReference type="GO" id="GO:0046872">
    <property type="term" value="F:metal ion binding"/>
    <property type="evidence" value="ECO:0007669"/>
    <property type="project" value="UniProtKB-KW"/>
</dbReference>
<dbReference type="InterPro" id="IPR050669">
    <property type="entry name" value="Hemerythrin"/>
</dbReference>
<keyword evidence="2" id="KW-0479">Metal-binding</keyword>
<dbReference type="Gene3D" id="1.20.120.50">
    <property type="entry name" value="Hemerythrin-like"/>
    <property type="match status" value="1"/>
</dbReference>
<accession>A0A0U9HHC8</accession>
<sequence length="133" mass="15756">MIKWKDDYKIGVEQIDKQHQKLFEIANEAYNLLKNDFCYDKFDQIIQILAELRDYAIYHFQSEENYMLSIGYKGYPLQKAAHDSFVEKLNAVNLDSIDENQNQYILELLDFIINWISDHILGADKLITQSSNR</sequence>
<dbReference type="InterPro" id="IPR012827">
    <property type="entry name" value="Hemerythrin_metal-bd"/>
</dbReference>
<dbReference type="PANTHER" id="PTHR37164">
    <property type="entry name" value="BACTERIOHEMERYTHRIN"/>
    <property type="match status" value="1"/>
</dbReference>
<dbReference type="EMBL" id="DF977003">
    <property type="protein sequence ID" value="GAQ26106.1"/>
    <property type="molecule type" value="Genomic_DNA"/>
</dbReference>
<dbReference type="AlphaFoldDB" id="A0A0U9HHC8"/>
<evidence type="ECO:0000259" key="4">
    <source>
        <dbReference type="Pfam" id="PF01814"/>
    </source>
</evidence>
<proteinExistence type="inferred from homology"/>